<dbReference type="SMART" id="SM00450">
    <property type="entry name" value="RHOD"/>
    <property type="match status" value="1"/>
</dbReference>
<dbReference type="InterPro" id="IPR036873">
    <property type="entry name" value="Rhodanese-like_dom_sf"/>
</dbReference>
<sequence>MEIYESSEITVHKLNELREEDSKIQIVDVREDTEREHAHIKGTIHMKLSEIANRYTELDKNKNIFVMCHVGTRSQAVCKWLKSQGLSHCVNVLGGIDAWAALIDRNIRRY</sequence>
<accession>A0A382LG81</accession>
<dbReference type="Pfam" id="PF00581">
    <property type="entry name" value="Rhodanese"/>
    <property type="match status" value="1"/>
</dbReference>
<proteinExistence type="predicted"/>
<dbReference type="InterPro" id="IPR050229">
    <property type="entry name" value="GlpE_sulfurtransferase"/>
</dbReference>
<dbReference type="AlphaFoldDB" id="A0A382LG81"/>
<dbReference type="PANTHER" id="PTHR43031:SF17">
    <property type="entry name" value="SULFURTRANSFERASE YTWF-RELATED"/>
    <property type="match status" value="1"/>
</dbReference>
<dbReference type="PROSITE" id="PS50206">
    <property type="entry name" value="RHODANESE_3"/>
    <property type="match status" value="1"/>
</dbReference>
<dbReference type="InterPro" id="IPR001763">
    <property type="entry name" value="Rhodanese-like_dom"/>
</dbReference>
<feature type="domain" description="Rhodanese" evidence="1">
    <location>
        <begin position="20"/>
        <end position="108"/>
    </location>
</feature>
<dbReference type="EMBL" id="UINC01086031">
    <property type="protein sequence ID" value="SVC34112.1"/>
    <property type="molecule type" value="Genomic_DNA"/>
</dbReference>
<evidence type="ECO:0000259" key="1">
    <source>
        <dbReference type="PROSITE" id="PS50206"/>
    </source>
</evidence>
<dbReference type="Gene3D" id="3.40.250.10">
    <property type="entry name" value="Rhodanese-like domain"/>
    <property type="match status" value="1"/>
</dbReference>
<evidence type="ECO:0000313" key="2">
    <source>
        <dbReference type="EMBL" id="SVC34112.1"/>
    </source>
</evidence>
<dbReference type="PANTHER" id="PTHR43031">
    <property type="entry name" value="FAD-DEPENDENT OXIDOREDUCTASE"/>
    <property type="match status" value="1"/>
</dbReference>
<dbReference type="SUPFAM" id="SSF52821">
    <property type="entry name" value="Rhodanese/Cell cycle control phosphatase"/>
    <property type="match status" value="1"/>
</dbReference>
<name>A0A382LG81_9ZZZZ</name>
<reference evidence="2" key="1">
    <citation type="submission" date="2018-05" db="EMBL/GenBank/DDBJ databases">
        <authorList>
            <person name="Lanie J.A."/>
            <person name="Ng W.-L."/>
            <person name="Kazmierczak K.M."/>
            <person name="Andrzejewski T.M."/>
            <person name="Davidsen T.M."/>
            <person name="Wayne K.J."/>
            <person name="Tettelin H."/>
            <person name="Glass J.I."/>
            <person name="Rusch D."/>
            <person name="Podicherti R."/>
            <person name="Tsui H.-C.T."/>
            <person name="Winkler M.E."/>
        </authorList>
    </citation>
    <scope>NUCLEOTIDE SEQUENCE</scope>
</reference>
<organism evidence="2">
    <name type="scientific">marine metagenome</name>
    <dbReference type="NCBI Taxonomy" id="408172"/>
    <lineage>
        <taxon>unclassified sequences</taxon>
        <taxon>metagenomes</taxon>
        <taxon>ecological metagenomes</taxon>
    </lineage>
</organism>
<gene>
    <name evidence="2" type="ORF">METZ01_LOCUS286966</name>
</gene>
<protein>
    <recommendedName>
        <fullName evidence="1">Rhodanese domain-containing protein</fullName>
    </recommendedName>
</protein>